<dbReference type="InterPro" id="IPR052735">
    <property type="entry name" value="NAD_biosynth-regulator"/>
</dbReference>
<dbReference type="RefSeq" id="WP_095901620.1">
    <property type="nucleotide sequence ID" value="NZ_CP022383.1"/>
</dbReference>
<dbReference type="Gene3D" id="3.40.50.300">
    <property type="entry name" value="P-loop containing nucleotide triphosphate hydrolases"/>
    <property type="match status" value="1"/>
</dbReference>
<dbReference type="EMBL" id="CP022383">
    <property type="protein sequence ID" value="ATA79751.1"/>
    <property type="molecule type" value="Genomic_DNA"/>
</dbReference>
<dbReference type="InterPro" id="IPR038727">
    <property type="entry name" value="NadR/Ttd14_AAA_dom"/>
</dbReference>
<proteinExistence type="predicted"/>
<evidence type="ECO:0000313" key="2">
    <source>
        <dbReference type="EMBL" id="ATA79751.1"/>
    </source>
</evidence>
<feature type="domain" description="NadR/Ttd14 AAA" evidence="1">
    <location>
        <begin position="14"/>
        <end position="172"/>
    </location>
</feature>
<dbReference type="PANTHER" id="PTHR37512">
    <property type="entry name" value="TRIFUNCTIONAL NAD BIOSYNTHESIS/REGULATOR PROTEIN NADR"/>
    <property type="match status" value="1"/>
</dbReference>
<evidence type="ECO:0000313" key="3">
    <source>
        <dbReference type="Proteomes" id="UP000217334"/>
    </source>
</evidence>
<dbReference type="InterPro" id="IPR027417">
    <property type="entry name" value="P-loop_NTPase"/>
</dbReference>
<gene>
    <name evidence="2" type="ORF">CGC59_08710</name>
</gene>
<accession>A0A250F3S0</accession>
<organism evidence="2 3">
    <name type="scientific">Capnocytophaga sputigena</name>
    <dbReference type="NCBI Taxonomy" id="1019"/>
    <lineage>
        <taxon>Bacteria</taxon>
        <taxon>Pseudomonadati</taxon>
        <taxon>Bacteroidota</taxon>
        <taxon>Flavobacteriia</taxon>
        <taxon>Flavobacteriales</taxon>
        <taxon>Flavobacteriaceae</taxon>
        <taxon>Capnocytophaga</taxon>
    </lineage>
</organism>
<dbReference type="PANTHER" id="PTHR37512:SF1">
    <property type="entry name" value="NADR_TTD14 AAA DOMAIN-CONTAINING PROTEIN"/>
    <property type="match status" value="1"/>
</dbReference>
<dbReference type="Proteomes" id="UP000217334">
    <property type="component" value="Chromosome"/>
</dbReference>
<dbReference type="Pfam" id="PF13521">
    <property type="entry name" value="AAA_28"/>
    <property type="match status" value="1"/>
</dbReference>
<sequence>MEKTLAQRESDIKRIAFVGPECTGKTTLSRTLAQRYQTVWTEEYMRTYLQHKWDTQHLTCTPDDLLPIARGQVALENERISQANKVLFCDTCLLELMVYSYLYYGKCEPEIERAALSHHYDAIFLTYIDVPWQADDLRDKPHERESVFTFFQEQLDARGIKYQILKGSVEERILQVESKELSNKNL</sequence>
<protein>
    <submittedName>
        <fullName evidence="2">AAA family ATPase</fullName>
    </submittedName>
</protein>
<dbReference type="AlphaFoldDB" id="A0A250F3S0"/>
<reference evidence="3" key="1">
    <citation type="submission" date="2017-06" db="EMBL/GenBank/DDBJ databases">
        <title>Capnocytophaga spp. assemblies.</title>
        <authorList>
            <person name="Gulvik C.A."/>
        </authorList>
    </citation>
    <scope>NUCLEOTIDE SEQUENCE [LARGE SCALE GENOMIC DNA]</scope>
    <source>
        <strain evidence="3">H4486</strain>
    </source>
</reference>
<evidence type="ECO:0000259" key="1">
    <source>
        <dbReference type="Pfam" id="PF13521"/>
    </source>
</evidence>
<dbReference type="SUPFAM" id="SSF52540">
    <property type="entry name" value="P-loop containing nucleoside triphosphate hydrolases"/>
    <property type="match status" value="1"/>
</dbReference>
<name>A0A250F3S0_CAPSP</name>